<dbReference type="Proteomes" id="UP001167919">
    <property type="component" value="Unassembled WGS sequence"/>
</dbReference>
<evidence type="ECO:0000313" key="15">
    <source>
        <dbReference type="Proteomes" id="UP000286907"/>
    </source>
</evidence>
<organism evidence="13 16">
    <name type="scientific">Oenococcus sicerae</name>
    <dbReference type="NCBI Taxonomy" id="2203724"/>
    <lineage>
        <taxon>Bacteria</taxon>
        <taxon>Bacillati</taxon>
        <taxon>Bacillota</taxon>
        <taxon>Bacilli</taxon>
        <taxon>Lactobacillales</taxon>
        <taxon>Lactobacillaceae</taxon>
        <taxon>Oenococcus</taxon>
    </lineage>
</organism>
<dbReference type="PANTHER" id="PTHR43562:SF3">
    <property type="entry name" value="SODIUM ION_PROTON EXCHANGER (EUROFUNG)"/>
    <property type="match status" value="1"/>
</dbReference>
<evidence type="ECO:0000256" key="5">
    <source>
        <dbReference type="ARBA" id="ARBA00022692"/>
    </source>
</evidence>
<dbReference type="Gene3D" id="1.20.1530.20">
    <property type="match status" value="1"/>
</dbReference>
<dbReference type="EMBL" id="SDWY01000001">
    <property type="protein sequence ID" value="MDN6899516.1"/>
    <property type="molecule type" value="Genomic_DNA"/>
</dbReference>
<dbReference type="GO" id="GO:0015297">
    <property type="term" value="F:antiporter activity"/>
    <property type="evidence" value="ECO:0007669"/>
    <property type="project" value="UniProtKB-KW"/>
</dbReference>
<feature type="transmembrane region" description="Helical" evidence="11">
    <location>
        <begin position="173"/>
        <end position="195"/>
    </location>
</feature>
<evidence type="ECO:0000256" key="10">
    <source>
        <dbReference type="ARBA" id="ARBA00023201"/>
    </source>
</evidence>
<feature type="transmembrane region" description="Helical" evidence="11">
    <location>
        <begin position="84"/>
        <end position="102"/>
    </location>
</feature>
<reference evidence="14 15" key="1">
    <citation type="journal article" date="2019" name="Syst. Appl. Microbiol.">
        <title>Oenococcus sicerae sp. nov., isolated from French cider.</title>
        <authorList>
            <person name="Cousin F.J."/>
            <person name="Le Guellec R."/>
            <person name="Chagnot C."/>
            <person name="Goux D."/>
            <person name="Dalmasso M."/>
            <person name="Laplace J.M."/>
            <person name="Cretenet M."/>
        </authorList>
    </citation>
    <scope>NUCLEOTIDE SEQUENCE [LARGE SCALE GENOMIC DNA]</scope>
    <source>
        <strain evidence="14 15">UCMA 15228</strain>
    </source>
</reference>
<dbReference type="Pfam" id="PF00999">
    <property type="entry name" value="Na_H_Exchanger"/>
    <property type="match status" value="1"/>
</dbReference>
<evidence type="ECO:0000256" key="4">
    <source>
        <dbReference type="ARBA" id="ARBA00022449"/>
    </source>
</evidence>
<accession>A0AAJ1RCK5</accession>
<keyword evidence="15" id="KW-1185">Reference proteome</keyword>
<dbReference type="GO" id="GO:0006814">
    <property type="term" value="P:sodium ion transport"/>
    <property type="evidence" value="ECO:0007669"/>
    <property type="project" value="UniProtKB-KW"/>
</dbReference>
<evidence type="ECO:0000256" key="6">
    <source>
        <dbReference type="ARBA" id="ARBA00022989"/>
    </source>
</evidence>
<reference evidence="13" key="2">
    <citation type="submission" date="2019-01" db="EMBL/GenBank/DDBJ databases">
        <title>Oenococcus sicerae UCMA17102.</title>
        <authorList>
            <person name="Cousin F.J."/>
            <person name="Le Guellec R."/>
            <person name="Cretenet M."/>
        </authorList>
    </citation>
    <scope>NUCLEOTIDE SEQUENCE</scope>
    <source>
        <strain evidence="13">UCMA17102</strain>
    </source>
</reference>
<evidence type="ECO:0000256" key="11">
    <source>
        <dbReference type="SAM" id="Phobius"/>
    </source>
</evidence>
<evidence type="ECO:0000256" key="3">
    <source>
        <dbReference type="ARBA" id="ARBA00022448"/>
    </source>
</evidence>
<sequence>MKFLAILCLILLITTLAGQLSVKFNLPVVVGQLIAGIVLGPALLNWIQPNDLIKNFAEIGVVILMFMAGLESDLHLLWRFFKPSLLVAIAGMLLPLASFYVIGISFNFTIQESLFLAIIFAATSVSITVEVLKEMKKLNSREGTTILGAAVADDILSVILLSFISNSSTSSNLVLTLLLQLAFFLLLFIAIKWLVAKLMKWSEIFQIQVSEILMALILCFGLSYLAALMGLSDVIGAFFAGIAIGQTSYKKRIIDGIKPIGYGLFIPVFFVSIGLDLTFKGIIDDFALFLVLTAAGILSKTIGAGLAAKSFGFSNQSALTIGFGMVSRGEMALILAQISFQDHLLSANRYSAVIAAIFACTLIAPFLLRASIKKADEKAVSL</sequence>
<keyword evidence="6 11" id="KW-1133">Transmembrane helix</keyword>
<keyword evidence="5 11" id="KW-0812">Transmembrane</keyword>
<dbReference type="GO" id="GO:1902600">
    <property type="term" value="P:proton transmembrane transport"/>
    <property type="evidence" value="ECO:0007669"/>
    <property type="project" value="InterPro"/>
</dbReference>
<evidence type="ECO:0000256" key="7">
    <source>
        <dbReference type="ARBA" id="ARBA00023053"/>
    </source>
</evidence>
<evidence type="ECO:0000313" key="13">
    <source>
        <dbReference type="EMBL" id="MDN6899516.1"/>
    </source>
</evidence>
<dbReference type="InterPro" id="IPR006153">
    <property type="entry name" value="Cation/H_exchanger_TM"/>
</dbReference>
<keyword evidence="3" id="KW-0813">Transport</keyword>
<dbReference type="AlphaFoldDB" id="A0AAJ1RCK5"/>
<dbReference type="PANTHER" id="PTHR43562">
    <property type="entry name" value="NAPA-TYPE SODIUM/HYDROGEN ANTIPORTER"/>
    <property type="match status" value="1"/>
</dbReference>
<feature type="transmembrane region" description="Helical" evidence="11">
    <location>
        <begin position="256"/>
        <end position="275"/>
    </location>
</feature>
<gene>
    <name evidence="14" type="ORF">DLJ48_06580</name>
    <name evidence="13" type="ORF">EVC35_00640</name>
</gene>
<keyword evidence="8" id="KW-0406">Ion transport</keyword>
<protein>
    <submittedName>
        <fullName evidence="13">Cation:proton antiporter</fullName>
    </submittedName>
</protein>
<feature type="transmembrane region" description="Helical" evidence="11">
    <location>
        <begin position="215"/>
        <end position="244"/>
    </location>
</feature>
<name>A0AAJ1RCK5_9LACO</name>
<dbReference type="EMBL" id="CP029684">
    <property type="protein sequence ID" value="QAS70210.1"/>
    <property type="molecule type" value="Genomic_DNA"/>
</dbReference>
<feature type="transmembrane region" description="Helical" evidence="11">
    <location>
        <begin position="27"/>
        <end position="47"/>
    </location>
</feature>
<feature type="transmembrane region" description="Helical" evidence="11">
    <location>
        <begin position="114"/>
        <end position="132"/>
    </location>
</feature>
<dbReference type="GO" id="GO:0016020">
    <property type="term" value="C:membrane"/>
    <property type="evidence" value="ECO:0007669"/>
    <property type="project" value="UniProtKB-SubCell"/>
</dbReference>
<evidence type="ECO:0000313" key="14">
    <source>
        <dbReference type="EMBL" id="QAS70210.1"/>
    </source>
</evidence>
<evidence type="ECO:0000256" key="2">
    <source>
        <dbReference type="ARBA" id="ARBA00005551"/>
    </source>
</evidence>
<feature type="domain" description="Cation/H+ exchanger transmembrane" evidence="12">
    <location>
        <begin position="12"/>
        <end position="369"/>
    </location>
</feature>
<comment type="similarity">
    <text evidence="2">Belongs to the monovalent cation:proton antiporter 2 (CPA2) transporter (TC 2.A.37) family.</text>
</comment>
<keyword evidence="9 11" id="KW-0472">Membrane</keyword>
<evidence type="ECO:0000256" key="8">
    <source>
        <dbReference type="ARBA" id="ARBA00023065"/>
    </source>
</evidence>
<feature type="transmembrane region" description="Helical" evidence="11">
    <location>
        <begin position="287"/>
        <end position="307"/>
    </location>
</feature>
<comment type="subcellular location">
    <subcellularLocation>
        <location evidence="1">Membrane</location>
        <topology evidence="1">Multi-pass membrane protein</topology>
    </subcellularLocation>
</comment>
<proteinExistence type="inferred from homology"/>
<evidence type="ECO:0000313" key="16">
    <source>
        <dbReference type="Proteomes" id="UP001167919"/>
    </source>
</evidence>
<evidence type="ECO:0000259" key="12">
    <source>
        <dbReference type="Pfam" id="PF00999"/>
    </source>
</evidence>
<reference evidence="14" key="3">
    <citation type="submission" date="2020-01" db="EMBL/GenBank/DDBJ databases">
        <authorList>
            <person name="Cousin F.J."/>
            <person name="Le Guellec R."/>
            <person name="Cretenet M."/>
        </authorList>
    </citation>
    <scope>NUCLEOTIDE SEQUENCE</scope>
    <source>
        <strain evidence="14">UCMA 15228</strain>
    </source>
</reference>
<feature type="transmembrane region" description="Helical" evidence="11">
    <location>
        <begin position="350"/>
        <end position="368"/>
    </location>
</feature>
<dbReference type="RefSeq" id="WP_128686678.1">
    <property type="nucleotide sequence ID" value="NZ_CP029684.2"/>
</dbReference>
<dbReference type="InterPro" id="IPR038770">
    <property type="entry name" value="Na+/solute_symporter_sf"/>
</dbReference>
<keyword evidence="4" id="KW-0050">Antiport</keyword>
<keyword evidence="10" id="KW-0739">Sodium transport</keyword>
<evidence type="ECO:0000256" key="1">
    <source>
        <dbReference type="ARBA" id="ARBA00004141"/>
    </source>
</evidence>
<evidence type="ECO:0000256" key="9">
    <source>
        <dbReference type="ARBA" id="ARBA00023136"/>
    </source>
</evidence>
<keyword evidence="7" id="KW-0915">Sodium</keyword>
<dbReference type="Proteomes" id="UP000286907">
    <property type="component" value="Chromosome"/>
</dbReference>